<dbReference type="RefSeq" id="WP_179718908.1">
    <property type="nucleotide sequence ID" value="NZ_JACBZT010000001.1"/>
</dbReference>
<sequence length="183" mass="18120">MLNGSGAPANSVGHDGDFYIDTATTTLYGPKANGVWPTPGTSLVGPQGAAGSSGAQPFSVIGTPAAEGDRIFNGGQAEVEAFCGSAPEMRVANRPGATGIVVRGFVAPTSGSQAYFDNGSDALDPLSTGSVSFQGTTTFGQQAGLTTGNLLVTQGSTTFTVTFALSGDNSGSCVVTAQVTPTS</sequence>
<accession>A0A853CK13</accession>
<gene>
    <name evidence="1" type="ORF">GGQ55_003497</name>
</gene>
<name>A0A853CK13_9ACTN</name>
<dbReference type="AlphaFoldDB" id="A0A853CK13"/>
<reference evidence="1 2" key="1">
    <citation type="submission" date="2020-07" db="EMBL/GenBank/DDBJ databases">
        <title>Sequencing the genomes of 1000 actinobacteria strains.</title>
        <authorList>
            <person name="Klenk H.-P."/>
        </authorList>
    </citation>
    <scope>NUCLEOTIDE SEQUENCE [LARGE SCALE GENOMIC DNA]</scope>
    <source>
        <strain evidence="1 2">DSM 104001</strain>
    </source>
</reference>
<evidence type="ECO:0000313" key="2">
    <source>
        <dbReference type="Proteomes" id="UP000541969"/>
    </source>
</evidence>
<dbReference type="EMBL" id="JACBZT010000001">
    <property type="protein sequence ID" value="NYJ07219.1"/>
    <property type="molecule type" value="Genomic_DNA"/>
</dbReference>
<comment type="caution">
    <text evidence="1">The sequence shown here is derived from an EMBL/GenBank/DDBJ whole genome shotgun (WGS) entry which is preliminary data.</text>
</comment>
<organism evidence="1 2">
    <name type="scientific">Petropleomorpha daqingensis</name>
    <dbReference type="NCBI Taxonomy" id="2026353"/>
    <lineage>
        <taxon>Bacteria</taxon>
        <taxon>Bacillati</taxon>
        <taxon>Actinomycetota</taxon>
        <taxon>Actinomycetes</taxon>
        <taxon>Geodermatophilales</taxon>
        <taxon>Geodermatophilaceae</taxon>
        <taxon>Petropleomorpha</taxon>
    </lineage>
</organism>
<evidence type="ECO:0000313" key="1">
    <source>
        <dbReference type="EMBL" id="NYJ07219.1"/>
    </source>
</evidence>
<protein>
    <submittedName>
        <fullName evidence="1">Uncharacterized protein</fullName>
    </submittedName>
</protein>
<proteinExistence type="predicted"/>
<dbReference type="Proteomes" id="UP000541969">
    <property type="component" value="Unassembled WGS sequence"/>
</dbReference>
<keyword evidence="2" id="KW-1185">Reference proteome</keyword>